<evidence type="ECO:0000313" key="3">
    <source>
        <dbReference type="EMBL" id="MFL0205942.1"/>
    </source>
</evidence>
<dbReference type="SUPFAM" id="SSF102588">
    <property type="entry name" value="LmbE-like"/>
    <property type="match status" value="1"/>
</dbReference>
<evidence type="ECO:0000313" key="4">
    <source>
        <dbReference type="Proteomes" id="UP001623559"/>
    </source>
</evidence>
<dbReference type="InterPro" id="IPR003737">
    <property type="entry name" value="GlcNAc_PI_deacetylase-related"/>
</dbReference>
<dbReference type="Gene3D" id="3.40.50.10320">
    <property type="entry name" value="LmbE-like"/>
    <property type="match status" value="1"/>
</dbReference>
<dbReference type="NCBIfam" id="TIGR00502">
    <property type="entry name" value="nagB"/>
    <property type="match status" value="1"/>
</dbReference>
<dbReference type="InterPro" id="IPR037171">
    <property type="entry name" value="NagB/RpiA_transferase-like"/>
</dbReference>
<protein>
    <recommendedName>
        <fullName evidence="1">Glucosamine-6-phosphate deaminase</fullName>
        <ecNumber evidence="1">3.5.99.6</ecNumber>
    </recommendedName>
</protein>
<dbReference type="Gene3D" id="3.40.50.1360">
    <property type="match status" value="1"/>
</dbReference>
<dbReference type="PANTHER" id="PTHR42892:SF1">
    <property type="entry name" value="GLUCOSAMINE-6-PHOSPHATE ISOMERASE"/>
    <property type="match status" value="1"/>
</dbReference>
<keyword evidence="3" id="KW-0378">Hydrolase</keyword>
<dbReference type="NCBIfam" id="NF002557">
    <property type="entry name" value="PRK02122.1"/>
    <property type="match status" value="1"/>
</dbReference>
<gene>
    <name evidence="3" type="primary">nagB</name>
    <name evidence="3" type="ORF">V7S74_04230</name>
</gene>
<name>A0ABW8SU95_9BACT</name>
<dbReference type="RefSeq" id="WP_406777515.1">
    <property type="nucleotide sequence ID" value="NZ_JBEWZG010000001.1"/>
</dbReference>
<dbReference type="GO" id="GO:0004342">
    <property type="term" value="F:glucosamine-6-phosphate deaminase activity"/>
    <property type="evidence" value="ECO:0007669"/>
    <property type="project" value="UniProtKB-EC"/>
</dbReference>
<reference evidence="3 4" key="1">
    <citation type="submission" date="2024-07" db="EMBL/GenBank/DDBJ databases">
        <authorList>
            <person name="Pitt A."/>
            <person name="Hahn M.W."/>
        </authorList>
    </citation>
    <scope>NUCLEOTIDE SEQUENCE [LARGE SCALE GENOMIC DNA]</scope>
    <source>
        <strain evidence="3 4">2-AUSEE-184A6</strain>
    </source>
</reference>
<dbReference type="InterPro" id="IPR006148">
    <property type="entry name" value="Glc/Gal-6P_isomerase"/>
</dbReference>
<dbReference type="SUPFAM" id="SSF100950">
    <property type="entry name" value="NagB/RpiA/CoA transferase-like"/>
    <property type="match status" value="1"/>
</dbReference>
<dbReference type="Pfam" id="PF02585">
    <property type="entry name" value="PIG-L"/>
    <property type="match status" value="1"/>
</dbReference>
<proteinExistence type="predicted"/>
<organism evidence="3 4">
    <name type="scientific">Aquirufa novilacunae</name>
    <dbReference type="NCBI Taxonomy" id="3139305"/>
    <lineage>
        <taxon>Bacteria</taxon>
        <taxon>Pseudomonadati</taxon>
        <taxon>Bacteroidota</taxon>
        <taxon>Cytophagia</taxon>
        <taxon>Cytophagales</taxon>
        <taxon>Flectobacillaceae</taxon>
        <taxon>Aquirufa</taxon>
    </lineage>
</organism>
<evidence type="ECO:0000259" key="2">
    <source>
        <dbReference type="Pfam" id="PF01182"/>
    </source>
</evidence>
<dbReference type="InterPro" id="IPR052960">
    <property type="entry name" value="GlcN6P_deaminase-like"/>
</dbReference>
<evidence type="ECO:0000256" key="1">
    <source>
        <dbReference type="NCBIfam" id="TIGR00502"/>
    </source>
</evidence>
<dbReference type="CDD" id="cd01399">
    <property type="entry name" value="GlcN6P_deaminase"/>
    <property type="match status" value="1"/>
</dbReference>
<sequence>MEQEISFERIPTHIYSDSDLASKSVAKEIADLIRQNNQAGKPSILGLATGSSPKKVYQELIRIHREEGLSFKNVITFNLDEYHPMEPDSIQSYVRFMKEQLFDHIDIPVTNYHLPDGTLPLEKIPEFCRDYEAKIERLGGFDYYLLGIGRNGHIGFNEPGSTINSKTRLMTLDIATKIDASPDFGGLQKVPKKAITLGIDSIMKSKKIVLLAWGEHKAASVAKAVEGTVTSDIPASYLQLHPNASFILDETAASMLTRIKTPWVVDSVKWDRNMIKKAVTHLSLTLQKPVLKLTSKDYNEHGLSELLSLYGQAYEINIEVFNYLQHTITGWPGGKPNADDTHRPERAFPAKKKVLIFSPHPDDDIISMGGTFQRLHDQGHEVHVAYQTTGNIAVADDEALRFAEFVVDFNEKFESPNAKANRIYKEAIKFLKNKPDSEVDISAVREIKGLIRKGEAKNTCRFVGIKKENAHFLEMPFYETGTIRKKPIGEEDIKIVMDLIEEIQPHQIYAAGDLADPHGTHKVCLDAIMEAVTRLKHREYMKSCWVWLYKGAWAEWDIDQIEMAVPMSPDQVFKKRMGIFKHQSQKDGVVFQGDDSREFWQRAEERNRATASIYNALGLAEYEAMEAFVRWKF</sequence>
<dbReference type="Pfam" id="PF01182">
    <property type="entry name" value="Glucosamine_iso"/>
    <property type="match status" value="1"/>
</dbReference>
<dbReference type="PANTHER" id="PTHR42892">
    <property type="entry name" value="GLUCOSAMINE-6-PHOSPHATE DEAMINASE-LIKE PROTEIN BT_0258-RELATED"/>
    <property type="match status" value="1"/>
</dbReference>
<dbReference type="InterPro" id="IPR024078">
    <property type="entry name" value="LmbE-like_dom_sf"/>
</dbReference>
<comment type="caution">
    <text evidence="3">The sequence shown here is derived from an EMBL/GenBank/DDBJ whole genome shotgun (WGS) entry which is preliminary data.</text>
</comment>
<dbReference type="Proteomes" id="UP001623559">
    <property type="component" value="Unassembled WGS sequence"/>
</dbReference>
<accession>A0ABW8SU95</accession>
<feature type="domain" description="Glucosamine/galactosamine-6-phosphate isomerase" evidence="2">
    <location>
        <begin position="17"/>
        <end position="239"/>
    </location>
</feature>
<dbReference type="EC" id="3.5.99.6" evidence="1"/>
<dbReference type="InterPro" id="IPR004547">
    <property type="entry name" value="Glucosamine6P_isomerase"/>
</dbReference>
<dbReference type="EMBL" id="JBEWZG010000001">
    <property type="protein sequence ID" value="MFL0205942.1"/>
    <property type="molecule type" value="Genomic_DNA"/>
</dbReference>